<keyword evidence="3" id="KW-1185">Reference proteome</keyword>
<comment type="caution">
    <text evidence="2">The sequence shown here is derived from an EMBL/GenBank/DDBJ whole genome shotgun (WGS) entry which is preliminary data.</text>
</comment>
<dbReference type="Proteomes" id="UP000265520">
    <property type="component" value="Unassembled WGS sequence"/>
</dbReference>
<accession>A0A392QVN1</accession>
<protein>
    <submittedName>
        <fullName evidence="2">Large subunit GTPase 1</fullName>
    </submittedName>
</protein>
<proteinExistence type="predicted"/>
<organism evidence="2 3">
    <name type="scientific">Trifolium medium</name>
    <dbReference type="NCBI Taxonomy" id="97028"/>
    <lineage>
        <taxon>Eukaryota</taxon>
        <taxon>Viridiplantae</taxon>
        <taxon>Streptophyta</taxon>
        <taxon>Embryophyta</taxon>
        <taxon>Tracheophyta</taxon>
        <taxon>Spermatophyta</taxon>
        <taxon>Magnoliopsida</taxon>
        <taxon>eudicotyledons</taxon>
        <taxon>Gunneridae</taxon>
        <taxon>Pentapetalae</taxon>
        <taxon>rosids</taxon>
        <taxon>fabids</taxon>
        <taxon>Fabales</taxon>
        <taxon>Fabaceae</taxon>
        <taxon>Papilionoideae</taxon>
        <taxon>50 kb inversion clade</taxon>
        <taxon>NPAAA clade</taxon>
        <taxon>Hologalegina</taxon>
        <taxon>IRL clade</taxon>
        <taxon>Trifolieae</taxon>
        <taxon>Trifolium</taxon>
    </lineage>
</organism>
<evidence type="ECO:0000313" key="2">
    <source>
        <dbReference type="EMBL" id="MCI27640.1"/>
    </source>
</evidence>
<feature type="compositionally biased region" description="Pro residues" evidence="1">
    <location>
        <begin position="64"/>
        <end position="73"/>
    </location>
</feature>
<dbReference type="EMBL" id="LXQA010160592">
    <property type="protein sequence ID" value="MCI27640.1"/>
    <property type="molecule type" value="Genomic_DNA"/>
</dbReference>
<feature type="region of interest" description="Disordered" evidence="1">
    <location>
        <begin position="53"/>
        <end position="73"/>
    </location>
</feature>
<evidence type="ECO:0000313" key="3">
    <source>
        <dbReference type="Proteomes" id="UP000265520"/>
    </source>
</evidence>
<sequence length="73" mass="8462">MGKNQKTELGRALVKQHNQMIQQTKEKGRIYKKKFLESFTEVSDIDAIIEQADEDHEQELLDLPLPPPTSRIN</sequence>
<dbReference type="AlphaFoldDB" id="A0A392QVN1"/>
<reference evidence="2 3" key="1">
    <citation type="journal article" date="2018" name="Front. Plant Sci.">
        <title>Red Clover (Trifolium pratense) and Zigzag Clover (T. medium) - A Picture of Genomic Similarities and Differences.</title>
        <authorList>
            <person name="Dluhosova J."/>
            <person name="Istvanek J."/>
            <person name="Nedelnik J."/>
            <person name="Repkova J."/>
        </authorList>
    </citation>
    <scope>NUCLEOTIDE SEQUENCE [LARGE SCALE GENOMIC DNA]</scope>
    <source>
        <strain evidence="3">cv. 10/8</strain>
        <tissue evidence="2">Leaf</tissue>
    </source>
</reference>
<name>A0A392QVN1_9FABA</name>
<evidence type="ECO:0000256" key="1">
    <source>
        <dbReference type="SAM" id="MobiDB-lite"/>
    </source>
</evidence>
<feature type="non-terminal residue" evidence="2">
    <location>
        <position position="73"/>
    </location>
</feature>